<keyword evidence="2 8" id="KW-0820">tRNA-binding</keyword>
<feature type="binding site" evidence="8">
    <location>
        <position position="66"/>
    </location>
    <ligand>
        <name>tRNA</name>
        <dbReference type="ChEBI" id="CHEBI:17843"/>
    </ligand>
</feature>
<evidence type="ECO:0000256" key="6">
    <source>
        <dbReference type="ARBA" id="ARBA00048707"/>
    </source>
</evidence>
<comment type="subunit">
    <text evidence="8">Monomer.</text>
</comment>
<evidence type="ECO:0000313" key="12">
    <source>
        <dbReference type="EMBL" id="SFE63053.1"/>
    </source>
</evidence>
<dbReference type="NCBIfam" id="TIGR00447">
    <property type="entry name" value="pth"/>
    <property type="match status" value="1"/>
</dbReference>
<dbReference type="EC" id="3.1.1.29" evidence="1 8"/>
<evidence type="ECO:0000256" key="5">
    <source>
        <dbReference type="ARBA" id="ARBA00038063"/>
    </source>
</evidence>
<gene>
    <name evidence="8" type="primary">pth</name>
    <name evidence="12" type="ORF">SAMN05216245_1119</name>
</gene>
<dbReference type="PANTHER" id="PTHR17224">
    <property type="entry name" value="PEPTIDYL-TRNA HYDROLASE"/>
    <property type="match status" value="1"/>
</dbReference>
<dbReference type="CDD" id="cd00462">
    <property type="entry name" value="PTH"/>
    <property type="match status" value="1"/>
</dbReference>
<organism evidence="12 13">
    <name type="scientific">Succiniclasticum ruminis DSM 9236</name>
    <dbReference type="NCBI Taxonomy" id="1123323"/>
    <lineage>
        <taxon>Bacteria</taxon>
        <taxon>Bacillati</taxon>
        <taxon>Bacillota</taxon>
        <taxon>Negativicutes</taxon>
        <taxon>Acidaminococcales</taxon>
        <taxon>Acidaminococcaceae</taxon>
        <taxon>Succiniclasticum</taxon>
    </lineage>
</organism>
<feature type="binding site" evidence="8">
    <location>
        <position position="14"/>
    </location>
    <ligand>
        <name>tRNA</name>
        <dbReference type="ChEBI" id="CHEBI:17843"/>
    </ligand>
</feature>
<dbReference type="GO" id="GO:0006515">
    <property type="term" value="P:protein quality control for misfolded or incompletely synthesized proteins"/>
    <property type="evidence" value="ECO:0007669"/>
    <property type="project" value="UniProtKB-UniRule"/>
</dbReference>
<evidence type="ECO:0000256" key="7">
    <source>
        <dbReference type="ARBA" id="ARBA00050038"/>
    </source>
</evidence>
<dbReference type="GO" id="GO:0004045">
    <property type="term" value="F:peptidyl-tRNA hydrolase activity"/>
    <property type="evidence" value="ECO:0007669"/>
    <property type="project" value="UniProtKB-UniRule"/>
</dbReference>
<feature type="active site" description="Proton acceptor" evidence="8">
    <location>
        <position position="19"/>
    </location>
</feature>
<comment type="function">
    <text evidence="8">Catalyzes the release of premature peptidyl moieties from peptidyl-tRNA molecules trapped in stalled 50S ribosomal subunits, and thus maintains levels of free tRNAs and 50S ribosomes.</text>
</comment>
<evidence type="ECO:0000256" key="4">
    <source>
        <dbReference type="ARBA" id="ARBA00022884"/>
    </source>
</evidence>
<dbReference type="GO" id="GO:0005737">
    <property type="term" value="C:cytoplasm"/>
    <property type="evidence" value="ECO:0007669"/>
    <property type="project" value="UniProtKB-SubCell"/>
</dbReference>
<dbReference type="GO" id="GO:0072344">
    <property type="term" value="P:rescue of stalled ribosome"/>
    <property type="evidence" value="ECO:0007669"/>
    <property type="project" value="UniProtKB-UniRule"/>
</dbReference>
<dbReference type="InterPro" id="IPR018171">
    <property type="entry name" value="Pept_tRNA_hydro_CS"/>
</dbReference>
<dbReference type="GO" id="GO:0000049">
    <property type="term" value="F:tRNA binding"/>
    <property type="evidence" value="ECO:0007669"/>
    <property type="project" value="UniProtKB-UniRule"/>
</dbReference>
<evidence type="ECO:0000256" key="8">
    <source>
        <dbReference type="HAMAP-Rule" id="MF_00083"/>
    </source>
</evidence>
<dbReference type="STRING" id="1123323.SAMN05216245_1119"/>
<evidence type="ECO:0000256" key="9">
    <source>
        <dbReference type="RuleBase" id="RU000673"/>
    </source>
</evidence>
<dbReference type="PROSITE" id="PS01195">
    <property type="entry name" value="PEPT_TRNA_HYDROL_1"/>
    <property type="match status" value="1"/>
</dbReference>
<dbReference type="InterPro" id="IPR001328">
    <property type="entry name" value="Pept_tRNA_hydro"/>
</dbReference>
<keyword evidence="8" id="KW-0963">Cytoplasm</keyword>
<dbReference type="Pfam" id="PF01195">
    <property type="entry name" value="Pept_tRNA_hydro"/>
    <property type="match status" value="1"/>
</dbReference>
<evidence type="ECO:0000256" key="11">
    <source>
        <dbReference type="SAM" id="MobiDB-lite"/>
    </source>
</evidence>
<dbReference type="PANTHER" id="PTHR17224:SF1">
    <property type="entry name" value="PEPTIDYL-TRNA HYDROLASE"/>
    <property type="match status" value="1"/>
</dbReference>
<comment type="similarity">
    <text evidence="5 8 10">Belongs to the PTH family.</text>
</comment>
<feature type="binding site" evidence="8">
    <location>
        <position position="64"/>
    </location>
    <ligand>
        <name>tRNA</name>
        <dbReference type="ChEBI" id="CHEBI:17843"/>
    </ligand>
</feature>
<dbReference type="AlphaFoldDB" id="A0A1I2C5F7"/>
<dbReference type="Proteomes" id="UP000198896">
    <property type="component" value="Unassembled WGS sequence"/>
</dbReference>
<evidence type="ECO:0000256" key="10">
    <source>
        <dbReference type="RuleBase" id="RU004320"/>
    </source>
</evidence>
<evidence type="ECO:0000256" key="3">
    <source>
        <dbReference type="ARBA" id="ARBA00022801"/>
    </source>
</evidence>
<protein>
    <recommendedName>
        <fullName evidence="7 8">Peptidyl-tRNA hydrolase</fullName>
        <shortName evidence="8">Pth</shortName>
        <ecNumber evidence="1 8">3.1.1.29</ecNumber>
    </recommendedName>
</protein>
<reference evidence="12 13" key="1">
    <citation type="submission" date="2016-10" db="EMBL/GenBank/DDBJ databases">
        <authorList>
            <person name="de Groot N.N."/>
        </authorList>
    </citation>
    <scope>NUCLEOTIDE SEQUENCE [LARGE SCALE GENOMIC DNA]</scope>
    <source>
        <strain evidence="12 13">DSM 9236</strain>
    </source>
</reference>
<feature type="site" description="Discriminates between blocked and unblocked aminoacyl-tRNA" evidence="8">
    <location>
        <position position="9"/>
    </location>
</feature>
<accession>A0A1I2C5F7</accession>
<keyword evidence="13" id="KW-1185">Reference proteome</keyword>
<evidence type="ECO:0000313" key="13">
    <source>
        <dbReference type="Proteomes" id="UP000198896"/>
    </source>
</evidence>
<name>A0A1I2C5F7_9FIRM</name>
<keyword evidence="3 8" id="KW-0378">Hydrolase</keyword>
<dbReference type="OrthoDB" id="9800507at2"/>
<dbReference type="PROSITE" id="PS01196">
    <property type="entry name" value="PEPT_TRNA_HYDROL_2"/>
    <property type="match status" value="1"/>
</dbReference>
<dbReference type="RefSeq" id="WP_093913753.1">
    <property type="nucleotide sequence ID" value="NZ_FONL01000011.1"/>
</dbReference>
<dbReference type="Gene3D" id="3.40.50.1470">
    <property type="entry name" value="Peptidyl-tRNA hydrolase"/>
    <property type="match status" value="1"/>
</dbReference>
<dbReference type="HAMAP" id="MF_00083">
    <property type="entry name" value="Pept_tRNA_hydro_bact"/>
    <property type="match status" value="1"/>
</dbReference>
<keyword evidence="4 8" id="KW-0694">RNA-binding</keyword>
<proteinExistence type="inferred from homology"/>
<comment type="function">
    <text evidence="8">Hydrolyzes ribosome-free peptidyl-tRNAs (with 1 or more amino acids incorporated), which drop off the ribosome during protein synthesis, or as a result of ribosome stalling.</text>
</comment>
<feature type="binding site" evidence="8">
    <location>
        <position position="112"/>
    </location>
    <ligand>
        <name>tRNA</name>
        <dbReference type="ChEBI" id="CHEBI:17843"/>
    </ligand>
</feature>
<evidence type="ECO:0000256" key="1">
    <source>
        <dbReference type="ARBA" id="ARBA00013260"/>
    </source>
</evidence>
<feature type="compositionally biased region" description="Basic and acidic residues" evidence="11">
    <location>
        <begin position="199"/>
        <end position="228"/>
    </location>
</feature>
<feature type="site" description="Stabilizes the basic form of H active site to accept a proton" evidence="8">
    <location>
        <position position="91"/>
    </location>
</feature>
<dbReference type="InterPro" id="IPR036416">
    <property type="entry name" value="Pept_tRNA_hydro_sf"/>
</dbReference>
<sequence>MKIIAGLGNIGKEYDKTRHNIGFMVADELARRWNLEGNWRTDRNAMYVEYRAPEKVFLLKPTTYMNLSGNAVGPWAHFFNIAPEDVAVVHDDMDLPLGTIRIRKNGSSGGHNGIKSIISNLGTDAFPRFRLGIGHPVHEQQAVISHVLQRFAGDDRQLIEEAVKKMADALELWLKEDGDLSKVMQQFNTKPAKAKKRAAKEAEEKEATEKVAAEQETAEKEVVDSTNE</sequence>
<dbReference type="FunFam" id="3.40.50.1470:FF:000001">
    <property type="entry name" value="Peptidyl-tRNA hydrolase"/>
    <property type="match status" value="1"/>
</dbReference>
<comment type="catalytic activity">
    <reaction evidence="6 8 9">
        <text>an N-acyl-L-alpha-aminoacyl-tRNA + H2O = an N-acyl-L-amino acid + a tRNA + H(+)</text>
        <dbReference type="Rhea" id="RHEA:54448"/>
        <dbReference type="Rhea" id="RHEA-COMP:10123"/>
        <dbReference type="Rhea" id="RHEA-COMP:13883"/>
        <dbReference type="ChEBI" id="CHEBI:15377"/>
        <dbReference type="ChEBI" id="CHEBI:15378"/>
        <dbReference type="ChEBI" id="CHEBI:59874"/>
        <dbReference type="ChEBI" id="CHEBI:78442"/>
        <dbReference type="ChEBI" id="CHEBI:138191"/>
        <dbReference type="EC" id="3.1.1.29"/>
    </reaction>
</comment>
<comment type="subcellular location">
    <subcellularLocation>
        <location evidence="8">Cytoplasm</location>
    </subcellularLocation>
</comment>
<evidence type="ECO:0000256" key="2">
    <source>
        <dbReference type="ARBA" id="ARBA00022555"/>
    </source>
</evidence>
<dbReference type="EMBL" id="FONL01000011">
    <property type="protein sequence ID" value="SFE63053.1"/>
    <property type="molecule type" value="Genomic_DNA"/>
</dbReference>
<feature type="region of interest" description="Disordered" evidence="11">
    <location>
        <begin position="189"/>
        <end position="228"/>
    </location>
</feature>
<dbReference type="SUPFAM" id="SSF53178">
    <property type="entry name" value="Peptidyl-tRNA hydrolase-like"/>
    <property type="match status" value="1"/>
</dbReference>